<evidence type="ECO:0000313" key="3">
    <source>
        <dbReference type="EMBL" id="KAK4304837.1"/>
    </source>
</evidence>
<keyword evidence="1" id="KW-0472">Membrane</keyword>
<feature type="transmembrane region" description="Helical" evidence="1">
    <location>
        <begin position="202"/>
        <end position="219"/>
    </location>
</feature>
<gene>
    <name evidence="3" type="ORF">Pmani_023240</name>
</gene>
<feature type="transmembrane region" description="Helical" evidence="1">
    <location>
        <begin position="310"/>
        <end position="330"/>
    </location>
</feature>
<feature type="transmembrane region" description="Helical" evidence="1">
    <location>
        <begin position="407"/>
        <end position="426"/>
    </location>
</feature>
<protein>
    <recommendedName>
        <fullName evidence="2">DUF7802 domain-containing protein</fullName>
    </recommendedName>
</protein>
<name>A0AAE1PCU3_9EUCA</name>
<comment type="caution">
    <text evidence="3">The sequence shown here is derived from an EMBL/GenBank/DDBJ whole genome shotgun (WGS) entry which is preliminary data.</text>
</comment>
<dbReference type="Proteomes" id="UP001292094">
    <property type="component" value="Unassembled WGS sequence"/>
</dbReference>
<organism evidence="3 4">
    <name type="scientific">Petrolisthes manimaculis</name>
    <dbReference type="NCBI Taxonomy" id="1843537"/>
    <lineage>
        <taxon>Eukaryota</taxon>
        <taxon>Metazoa</taxon>
        <taxon>Ecdysozoa</taxon>
        <taxon>Arthropoda</taxon>
        <taxon>Crustacea</taxon>
        <taxon>Multicrustacea</taxon>
        <taxon>Malacostraca</taxon>
        <taxon>Eumalacostraca</taxon>
        <taxon>Eucarida</taxon>
        <taxon>Decapoda</taxon>
        <taxon>Pleocyemata</taxon>
        <taxon>Anomura</taxon>
        <taxon>Galatheoidea</taxon>
        <taxon>Porcellanidae</taxon>
        <taxon>Petrolisthes</taxon>
    </lineage>
</organism>
<dbReference type="InterPro" id="IPR056704">
    <property type="entry name" value="DUF7802"/>
</dbReference>
<dbReference type="PROSITE" id="PS51257">
    <property type="entry name" value="PROKAR_LIPOPROTEIN"/>
    <property type="match status" value="1"/>
</dbReference>
<dbReference type="PANTHER" id="PTHR35982:SF1">
    <property type="entry name" value="SPIROCYCLASE, AVEC FAMILY"/>
    <property type="match status" value="1"/>
</dbReference>
<keyword evidence="1" id="KW-1133">Transmembrane helix</keyword>
<dbReference type="Pfam" id="PF25085">
    <property type="entry name" value="DUF7802"/>
    <property type="match status" value="1"/>
</dbReference>
<dbReference type="EMBL" id="JAWZYT010002375">
    <property type="protein sequence ID" value="KAK4304837.1"/>
    <property type="molecule type" value="Genomic_DNA"/>
</dbReference>
<reference evidence="3" key="1">
    <citation type="submission" date="2023-11" db="EMBL/GenBank/DDBJ databases">
        <title>Genome assemblies of two species of porcelain crab, Petrolisthes cinctipes and Petrolisthes manimaculis (Anomura: Porcellanidae).</title>
        <authorList>
            <person name="Angst P."/>
        </authorList>
    </citation>
    <scope>NUCLEOTIDE SEQUENCE</scope>
    <source>
        <strain evidence="3">PB745_02</strain>
        <tissue evidence="3">Gill</tissue>
    </source>
</reference>
<feature type="transmembrane region" description="Helical" evidence="1">
    <location>
        <begin position="127"/>
        <end position="146"/>
    </location>
</feature>
<dbReference type="PANTHER" id="PTHR35982">
    <property type="entry name" value="AGAP005361-PA"/>
    <property type="match status" value="1"/>
</dbReference>
<dbReference type="AlphaFoldDB" id="A0AAE1PCU3"/>
<evidence type="ECO:0000259" key="2">
    <source>
        <dbReference type="Pfam" id="PF25085"/>
    </source>
</evidence>
<proteinExistence type="predicted"/>
<evidence type="ECO:0000256" key="1">
    <source>
        <dbReference type="SAM" id="Phobius"/>
    </source>
</evidence>
<keyword evidence="4" id="KW-1185">Reference proteome</keyword>
<feature type="transmembrane region" description="Helical" evidence="1">
    <location>
        <begin position="239"/>
        <end position="261"/>
    </location>
</feature>
<accession>A0AAE1PCU3</accession>
<keyword evidence="1" id="KW-0812">Transmembrane</keyword>
<sequence length="449" mass="51252">MLSGKLITSQGSSGIGCMMRANPRSLKGFGEEYANYTFKNGWDWFFHVNDPWETFKAQPTYFLSEWSFVLLGALTLIHAFIVGGRWKYHWLGCYLHGWTTEMMSFFMPDIDNYWHSQTTVILLGRRLPFHIPLIYPTFMYIAAYAVAHARLPRRAEPLAAGLVEVLIDLPYDIAAVKFVHWTWHDTDPNIFDRHYWVPWNSYYFHLTFGAAFSAALHFWRRVITGSDDKGKVSSVGREVLCAVLAGLCGMPGGVIQFLALYHPLHDVFGIHTENCVIAIVTVYLLIVWAADRSPGLNTRRQKGERTHWSAFILVLSLVVHYGLYLGMVVFGHPENEVSIGLHERVGPCDETSVVYTATGGKLQRNTYLCSENYDEDYFDFHCLSDPPLDGSEWYTICGTPFRNRAEYITILVLYCVLAAAVFRQLLFHSSRTLVYFGKNRGSEVKAKKS</sequence>
<feature type="domain" description="DUF7802" evidence="2">
    <location>
        <begin position="42"/>
        <end position="424"/>
    </location>
</feature>
<feature type="transmembrane region" description="Helical" evidence="1">
    <location>
        <begin position="267"/>
        <end position="289"/>
    </location>
</feature>
<evidence type="ECO:0000313" key="4">
    <source>
        <dbReference type="Proteomes" id="UP001292094"/>
    </source>
</evidence>
<feature type="transmembrane region" description="Helical" evidence="1">
    <location>
        <begin position="61"/>
        <end position="81"/>
    </location>
</feature>